<feature type="compositionally biased region" description="Low complexity" evidence="1">
    <location>
        <begin position="52"/>
        <end position="67"/>
    </location>
</feature>
<feature type="signal peptide" evidence="2">
    <location>
        <begin position="1"/>
        <end position="25"/>
    </location>
</feature>
<evidence type="ECO:0000313" key="5">
    <source>
        <dbReference type="Proteomes" id="UP000014760"/>
    </source>
</evidence>
<sequence>MMEKLLGFSLILFCLVLLILSPAAAQDCVNCDMDYEDPPQETTTIPRLTPITSGTTTNVGSETTTQGKTRKKRNPTPPTTGTSTEYPASTSESLPSSSVEVDATTESSEMDSTTTSAVEEVKNFNVASVLICMYMYTV</sequence>
<reference evidence="5" key="1">
    <citation type="submission" date="2012-12" db="EMBL/GenBank/DDBJ databases">
        <authorList>
            <person name="Hellsten U."/>
            <person name="Grimwood J."/>
            <person name="Chapman J.A."/>
            <person name="Shapiro H."/>
            <person name="Aerts A."/>
            <person name="Otillar R.P."/>
            <person name="Terry A.Y."/>
            <person name="Boore J.L."/>
            <person name="Simakov O."/>
            <person name="Marletaz F."/>
            <person name="Cho S.-J."/>
            <person name="Edsinger-Gonzales E."/>
            <person name="Havlak P."/>
            <person name="Kuo D.-H."/>
            <person name="Larsson T."/>
            <person name="Lv J."/>
            <person name="Arendt D."/>
            <person name="Savage R."/>
            <person name="Osoegawa K."/>
            <person name="de Jong P."/>
            <person name="Lindberg D.R."/>
            <person name="Seaver E.C."/>
            <person name="Weisblat D.A."/>
            <person name="Putnam N.H."/>
            <person name="Grigoriev I.V."/>
            <person name="Rokhsar D.S."/>
        </authorList>
    </citation>
    <scope>NUCLEOTIDE SEQUENCE</scope>
    <source>
        <strain evidence="5">I ESC-2004</strain>
    </source>
</reference>
<keyword evidence="2" id="KW-0732">Signal</keyword>
<organism evidence="3">
    <name type="scientific">Capitella teleta</name>
    <name type="common">Polychaete worm</name>
    <dbReference type="NCBI Taxonomy" id="283909"/>
    <lineage>
        <taxon>Eukaryota</taxon>
        <taxon>Metazoa</taxon>
        <taxon>Spiralia</taxon>
        <taxon>Lophotrochozoa</taxon>
        <taxon>Annelida</taxon>
        <taxon>Polychaeta</taxon>
        <taxon>Sedentaria</taxon>
        <taxon>Scolecida</taxon>
        <taxon>Capitellidae</taxon>
        <taxon>Capitella</taxon>
    </lineage>
</organism>
<accession>R7TFQ5</accession>
<reference evidence="4" key="3">
    <citation type="submission" date="2015-06" db="UniProtKB">
        <authorList>
            <consortium name="EnsemblMetazoa"/>
        </authorList>
    </citation>
    <scope>IDENTIFICATION</scope>
</reference>
<dbReference type="EnsemblMetazoa" id="CapteT205670">
    <property type="protein sequence ID" value="CapteP205670"/>
    <property type="gene ID" value="CapteG205670"/>
</dbReference>
<keyword evidence="5" id="KW-1185">Reference proteome</keyword>
<dbReference type="EMBL" id="KB310954">
    <property type="protein sequence ID" value="ELT90361.1"/>
    <property type="molecule type" value="Genomic_DNA"/>
</dbReference>
<protein>
    <submittedName>
        <fullName evidence="3 4">Uncharacterized protein</fullName>
    </submittedName>
</protein>
<evidence type="ECO:0000313" key="4">
    <source>
        <dbReference type="EnsemblMetazoa" id="CapteP205670"/>
    </source>
</evidence>
<proteinExistence type="predicted"/>
<gene>
    <name evidence="3" type="ORF">CAPTEDRAFT_205670</name>
</gene>
<feature type="region of interest" description="Disordered" evidence="1">
    <location>
        <begin position="37"/>
        <end position="116"/>
    </location>
</feature>
<name>R7TFQ5_CAPTE</name>
<dbReference type="HOGENOM" id="CLU_1857201_0_0_1"/>
<dbReference type="EMBL" id="AMQN01014412">
    <property type="status" value="NOT_ANNOTATED_CDS"/>
    <property type="molecule type" value="Genomic_DNA"/>
</dbReference>
<dbReference type="Proteomes" id="UP000014760">
    <property type="component" value="Unassembled WGS sequence"/>
</dbReference>
<dbReference type="EMBL" id="AMQN01014411">
    <property type="status" value="NOT_ANNOTATED_CDS"/>
    <property type="molecule type" value="Genomic_DNA"/>
</dbReference>
<dbReference type="EMBL" id="AMQN01014413">
    <property type="status" value="NOT_ANNOTATED_CDS"/>
    <property type="molecule type" value="Genomic_DNA"/>
</dbReference>
<reference evidence="3 5" key="2">
    <citation type="journal article" date="2013" name="Nature">
        <title>Insights into bilaterian evolution from three spiralian genomes.</title>
        <authorList>
            <person name="Simakov O."/>
            <person name="Marletaz F."/>
            <person name="Cho S.J."/>
            <person name="Edsinger-Gonzales E."/>
            <person name="Havlak P."/>
            <person name="Hellsten U."/>
            <person name="Kuo D.H."/>
            <person name="Larsson T."/>
            <person name="Lv J."/>
            <person name="Arendt D."/>
            <person name="Savage R."/>
            <person name="Osoegawa K."/>
            <person name="de Jong P."/>
            <person name="Grimwood J."/>
            <person name="Chapman J.A."/>
            <person name="Shapiro H."/>
            <person name="Aerts A."/>
            <person name="Otillar R.P."/>
            <person name="Terry A.Y."/>
            <person name="Boore J.L."/>
            <person name="Grigoriev I.V."/>
            <person name="Lindberg D.R."/>
            <person name="Seaver E.C."/>
            <person name="Weisblat D.A."/>
            <person name="Putnam N.H."/>
            <person name="Rokhsar D.S."/>
        </authorList>
    </citation>
    <scope>NUCLEOTIDE SEQUENCE</scope>
    <source>
        <strain evidence="3 5">I ESC-2004</strain>
    </source>
</reference>
<evidence type="ECO:0000256" key="2">
    <source>
        <dbReference type="SAM" id="SignalP"/>
    </source>
</evidence>
<evidence type="ECO:0000313" key="3">
    <source>
        <dbReference type="EMBL" id="ELT90361.1"/>
    </source>
</evidence>
<feature type="chain" id="PRO_5008786958" evidence="2">
    <location>
        <begin position="26"/>
        <end position="138"/>
    </location>
</feature>
<evidence type="ECO:0000256" key="1">
    <source>
        <dbReference type="SAM" id="MobiDB-lite"/>
    </source>
</evidence>
<feature type="compositionally biased region" description="Low complexity" evidence="1">
    <location>
        <begin position="89"/>
        <end position="116"/>
    </location>
</feature>
<dbReference type="AlphaFoldDB" id="R7TFQ5"/>